<comment type="caution">
    <text evidence="10">The sequence shown here is derived from an EMBL/GenBank/DDBJ whole genome shotgun (WGS) entry which is preliminary data.</text>
</comment>
<comment type="catalytic activity">
    <reaction evidence="6">
        <text>a (3R)-hydroxyacyl-[ACP] + NADP(+) = a 3-oxoacyl-[ACP] + NADPH + H(+)</text>
        <dbReference type="Rhea" id="RHEA:17397"/>
        <dbReference type="Rhea" id="RHEA-COMP:9916"/>
        <dbReference type="Rhea" id="RHEA-COMP:9945"/>
        <dbReference type="ChEBI" id="CHEBI:15378"/>
        <dbReference type="ChEBI" id="CHEBI:57783"/>
        <dbReference type="ChEBI" id="CHEBI:58349"/>
        <dbReference type="ChEBI" id="CHEBI:78776"/>
        <dbReference type="ChEBI" id="CHEBI:78827"/>
        <dbReference type="EC" id="1.1.1.100"/>
    </reaction>
    <physiologicalReaction direction="right-to-left" evidence="6">
        <dbReference type="Rhea" id="RHEA:17399"/>
    </physiologicalReaction>
</comment>
<evidence type="ECO:0000256" key="1">
    <source>
        <dbReference type="ARBA" id="ARBA00004191"/>
    </source>
</evidence>
<dbReference type="OrthoDB" id="9804774at2"/>
<protein>
    <recommendedName>
        <fullName evidence="5">3-oxoacyl-[acyl-carrier-protein] reductase MabA</fullName>
    </recommendedName>
</protein>
<keyword evidence="3" id="KW-0134">Cell wall</keyword>
<dbReference type="Proteomes" id="UP000247569">
    <property type="component" value="Unassembled WGS sequence"/>
</dbReference>
<comment type="similarity">
    <text evidence="2 7">Belongs to the short-chain dehydrogenases/reductases (SDR) family.</text>
</comment>
<dbReference type="PRINTS" id="PR00080">
    <property type="entry name" value="SDRFAMILY"/>
</dbReference>
<dbReference type="InterPro" id="IPR036291">
    <property type="entry name" value="NAD(P)-bd_dom_sf"/>
</dbReference>
<dbReference type="NCBIfam" id="NF009466">
    <property type="entry name" value="PRK12826.1-2"/>
    <property type="match status" value="1"/>
</dbReference>
<dbReference type="InterPro" id="IPR002347">
    <property type="entry name" value="SDR_fam"/>
</dbReference>
<name>A0A318JTK1_9NOCA</name>
<evidence type="ECO:0000256" key="3">
    <source>
        <dbReference type="ARBA" id="ARBA00022512"/>
    </source>
</evidence>
<evidence type="ECO:0000313" key="10">
    <source>
        <dbReference type="EMBL" id="PXX54717.1"/>
    </source>
</evidence>
<keyword evidence="4" id="KW-0560">Oxidoreductase</keyword>
<reference evidence="10 11" key="1">
    <citation type="submission" date="2018-05" db="EMBL/GenBank/DDBJ databases">
        <title>Genomic Encyclopedia of Type Strains, Phase IV (KMG-IV): sequencing the most valuable type-strain genomes for metagenomic binning, comparative biology and taxonomic classification.</title>
        <authorList>
            <person name="Goeker M."/>
        </authorList>
    </citation>
    <scope>NUCLEOTIDE SEQUENCE [LARGE SCALE GENOMIC DNA]</scope>
    <source>
        <strain evidence="10 11">DSM 44704</strain>
    </source>
</reference>
<evidence type="ECO:0000313" key="11">
    <source>
        <dbReference type="Proteomes" id="UP000247569"/>
    </source>
</evidence>
<dbReference type="InterPro" id="IPR020904">
    <property type="entry name" value="Sc_DH/Rdtase_CS"/>
</dbReference>
<accession>A0A318JTK1</accession>
<organism evidence="10 11">
    <name type="scientific">Nocardia tenerifensis</name>
    <dbReference type="NCBI Taxonomy" id="228006"/>
    <lineage>
        <taxon>Bacteria</taxon>
        <taxon>Bacillati</taxon>
        <taxon>Actinomycetota</taxon>
        <taxon>Actinomycetes</taxon>
        <taxon>Mycobacteriales</taxon>
        <taxon>Nocardiaceae</taxon>
        <taxon>Nocardia</taxon>
    </lineage>
</organism>
<sequence length="291" mass="30009">MPEQNTAPGLADHAPGLADHAPRLADHAPRLAEHAPALADRHALVTGGSRGIGAAIARRLAHDGARITLLARDLARATETVAGLPKSARAHAVACDVGDPEAVAAAFAAARRAHGAIEILVNNAGQAASAPLRRTTDELWQRMLAVNLTGPFTCTRCAVPDMLAAGRGRVITIASTAGLRGYPYVSAYVAAKHGVIGLTRALALELANTPITVNAICPGFTDTDLLQESVTTVIETTGRDAAEARAVFTRHNPQGRLIEPDEVAAAAAWLCSDAANSITGQSISISGGEVM</sequence>
<evidence type="ECO:0000256" key="6">
    <source>
        <dbReference type="ARBA" id="ARBA00047400"/>
    </source>
</evidence>
<dbReference type="PRINTS" id="PR00081">
    <property type="entry name" value="GDHRDH"/>
</dbReference>
<evidence type="ECO:0000256" key="4">
    <source>
        <dbReference type="ARBA" id="ARBA00023002"/>
    </source>
</evidence>
<evidence type="ECO:0000256" key="5">
    <source>
        <dbReference type="ARBA" id="ARBA00040781"/>
    </source>
</evidence>
<dbReference type="PROSITE" id="PS00061">
    <property type="entry name" value="ADH_SHORT"/>
    <property type="match status" value="1"/>
</dbReference>
<dbReference type="SMART" id="SM00822">
    <property type="entry name" value="PKS_KR"/>
    <property type="match status" value="1"/>
</dbReference>
<evidence type="ECO:0000256" key="7">
    <source>
        <dbReference type="RuleBase" id="RU000363"/>
    </source>
</evidence>
<comment type="subcellular location">
    <subcellularLocation>
        <location evidence="1">Secreted</location>
        <location evidence="1">Cell wall</location>
    </subcellularLocation>
</comment>
<gene>
    <name evidence="10" type="ORF">DFR70_12311</name>
</gene>
<dbReference type="FunFam" id="3.40.50.720:FF:000084">
    <property type="entry name" value="Short-chain dehydrogenase reductase"/>
    <property type="match status" value="1"/>
</dbReference>
<dbReference type="Gene3D" id="3.40.50.720">
    <property type="entry name" value="NAD(P)-binding Rossmann-like Domain"/>
    <property type="match status" value="1"/>
</dbReference>
<dbReference type="EMBL" id="QJKF01000023">
    <property type="protein sequence ID" value="PXX54717.1"/>
    <property type="molecule type" value="Genomic_DNA"/>
</dbReference>
<keyword evidence="3" id="KW-0964">Secreted</keyword>
<dbReference type="SUPFAM" id="SSF51735">
    <property type="entry name" value="NAD(P)-binding Rossmann-fold domains"/>
    <property type="match status" value="1"/>
</dbReference>
<evidence type="ECO:0000256" key="2">
    <source>
        <dbReference type="ARBA" id="ARBA00006484"/>
    </source>
</evidence>
<proteinExistence type="inferred from homology"/>
<evidence type="ECO:0000256" key="8">
    <source>
        <dbReference type="SAM" id="MobiDB-lite"/>
    </source>
</evidence>
<dbReference type="RefSeq" id="WP_110293945.1">
    <property type="nucleotide sequence ID" value="NZ_QJKF01000023.1"/>
</dbReference>
<feature type="region of interest" description="Disordered" evidence="8">
    <location>
        <begin position="1"/>
        <end position="21"/>
    </location>
</feature>
<evidence type="ECO:0000259" key="9">
    <source>
        <dbReference type="SMART" id="SM00822"/>
    </source>
</evidence>
<dbReference type="PANTHER" id="PTHR42879:SF2">
    <property type="entry name" value="3-OXOACYL-[ACYL-CARRIER-PROTEIN] REDUCTASE FABG"/>
    <property type="match status" value="1"/>
</dbReference>
<dbReference type="Pfam" id="PF00106">
    <property type="entry name" value="adh_short"/>
    <property type="match status" value="1"/>
</dbReference>
<dbReference type="CDD" id="cd05233">
    <property type="entry name" value="SDR_c"/>
    <property type="match status" value="1"/>
</dbReference>
<dbReference type="PANTHER" id="PTHR42879">
    <property type="entry name" value="3-OXOACYL-(ACYL-CARRIER-PROTEIN) REDUCTASE"/>
    <property type="match status" value="1"/>
</dbReference>
<dbReference type="InterPro" id="IPR057326">
    <property type="entry name" value="KR_dom"/>
</dbReference>
<dbReference type="AlphaFoldDB" id="A0A318JTK1"/>
<dbReference type="GO" id="GO:0032787">
    <property type="term" value="P:monocarboxylic acid metabolic process"/>
    <property type="evidence" value="ECO:0007669"/>
    <property type="project" value="UniProtKB-ARBA"/>
</dbReference>
<keyword evidence="11" id="KW-1185">Reference proteome</keyword>
<dbReference type="GO" id="GO:0004316">
    <property type="term" value="F:3-oxoacyl-[acyl-carrier-protein] reductase (NADPH) activity"/>
    <property type="evidence" value="ECO:0007669"/>
    <property type="project" value="UniProtKB-EC"/>
</dbReference>
<dbReference type="InterPro" id="IPR050259">
    <property type="entry name" value="SDR"/>
</dbReference>
<feature type="domain" description="Ketoreductase" evidence="9">
    <location>
        <begin position="41"/>
        <end position="223"/>
    </location>
</feature>
<dbReference type="NCBIfam" id="NF005559">
    <property type="entry name" value="PRK07231.1"/>
    <property type="match status" value="1"/>
</dbReference>